<evidence type="ECO:0000259" key="4">
    <source>
        <dbReference type="Pfam" id="PF07804"/>
    </source>
</evidence>
<dbReference type="CDD" id="cd17808">
    <property type="entry name" value="HipA_Ec_like"/>
    <property type="match status" value="1"/>
</dbReference>
<evidence type="ECO:0000256" key="1">
    <source>
        <dbReference type="ARBA" id="ARBA00010164"/>
    </source>
</evidence>
<dbReference type="OrthoDB" id="9805913at2"/>
<dbReference type="PANTHER" id="PTHR37419:SF1">
    <property type="entry name" value="SERINE_THREONINE-PROTEIN KINASE TOXIN HIPA"/>
    <property type="match status" value="1"/>
</dbReference>
<comment type="similarity">
    <text evidence="1">Belongs to the HipA Ser/Thr kinase family.</text>
</comment>
<evidence type="ECO:0000256" key="3">
    <source>
        <dbReference type="ARBA" id="ARBA00022777"/>
    </source>
</evidence>
<evidence type="ECO:0000313" key="6">
    <source>
        <dbReference type="EMBL" id="PWQ96433.1"/>
    </source>
</evidence>
<dbReference type="PANTHER" id="PTHR37419">
    <property type="entry name" value="SERINE/THREONINE-PROTEIN KINASE TOXIN HIPA"/>
    <property type="match status" value="1"/>
</dbReference>
<dbReference type="Pfam" id="PF07804">
    <property type="entry name" value="HipA_C"/>
    <property type="match status" value="1"/>
</dbReference>
<dbReference type="InterPro" id="IPR052028">
    <property type="entry name" value="HipA_Ser/Thr_kinase"/>
</dbReference>
<keyword evidence="3 6" id="KW-0418">Kinase</keyword>
<dbReference type="Proteomes" id="UP000245506">
    <property type="component" value="Unassembled WGS sequence"/>
</dbReference>
<proteinExistence type="inferred from homology"/>
<feature type="domain" description="HipA-like C-terminal" evidence="4">
    <location>
        <begin position="149"/>
        <end position="399"/>
    </location>
</feature>
<protein>
    <submittedName>
        <fullName evidence="6">Serine/threonine protein kinase</fullName>
    </submittedName>
</protein>
<dbReference type="Pfam" id="PF13657">
    <property type="entry name" value="Couple_hipA"/>
    <property type="match status" value="1"/>
</dbReference>
<evidence type="ECO:0000256" key="2">
    <source>
        <dbReference type="ARBA" id="ARBA00022679"/>
    </source>
</evidence>
<evidence type="ECO:0000313" key="7">
    <source>
        <dbReference type="Proteomes" id="UP000245506"/>
    </source>
</evidence>
<dbReference type="InterPro" id="IPR017508">
    <property type="entry name" value="HipA_N1"/>
</dbReference>
<dbReference type="AlphaFoldDB" id="A0A317CG93"/>
<name>A0A317CG93_9GAMM</name>
<keyword evidence="2" id="KW-0808">Transferase</keyword>
<feature type="domain" description="HipA N-terminal subdomain 1" evidence="5">
    <location>
        <begin position="4"/>
        <end position="103"/>
    </location>
</feature>
<evidence type="ECO:0000259" key="5">
    <source>
        <dbReference type="Pfam" id="PF13657"/>
    </source>
</evidence>
<dbReference type="GO" id="GO:0004674">
    <property type="term" value="F:protein serine/threonine kinase activity"/>
    <property type="evidence" value="ECO:0007669"/>
    <property type="project" value="UniProtKB-KW"/>
</dbReference>
<sequence>MKTLTVLMNGLLIGHLRKSSEGGMSFRYDESWLTTPDKRPISMHLPTEPALHTGDQVYNFFDNLLPDNPAIRTHIQQRFAVRSNHPFDLLEAIGKDCIGAIQLYRSDETPHLLRAIVGTPLSEDDLKQKVASSRTAPLGMTPSHEDFRISLAGAQDKTGFLWHDNQWQTPEGTTPTTHIIKLPIGKIDHNSIDLTDSVDNEWLCLNILRLYGLDITNADRLTIADTTVLAVERFDRRLSRDKSWIMRLPQEDMCQALGYSSGQKYQADGGPGMVEIMKLLERSDNAEKDRHDFMKINFLFWLMCAPDGHAKNFSIFILQGGKFKMTPFYDVLSLYPLMANRQINQRDIKMAMGLKGSKQYYNWYGPSLTIDHVLSTADQCGFSRDIMYDIVKTALAQTEEVIQKAEQLIPSDLSRDVSNSIFDGMRTTAARLEKQL</sequence>
<keyword evidence="7" id="KW-1185">Reference proteome</keyword>
<dbReference type="EMBL" id="QGKL01000029">
    <property type="protein sequence ID" value="PWQ96433.1"/>
    <property type="molecule type" value="Genomic_DNA"/>
</dbReference>
<gene>
    <name evidence="6" type="ORF">DKT75_09870</name>
</gene>
<keyword evidence="6" id="KW-0723">Serine/threonine-protein kinase</keyword>
<organism evidence="6 7">
    <name type="scientific">Leucothrix arctica</name>
    <dbReference type="NCBI Taxonomy" id="1481894"/>
    <lineage>
        <taxon>Bacteria</taxon>
        <taxon>Pseudomonadati</taxon>
        <taxon>Pseudomonadota</taxon>
        <taxon>Gammaproteobacteria</taxon>
        <taxon>Thiotrichales</taxon>
        <taxon>Thiotrichaceae</taxon>
        <taxon>Leucothrix</taxon>
    </lineage>
</organism>
<reference evidence="6 7" key="1">
    <citation type="submission" date="2018-05" db="EMBL/GenBank/DDBJ databases">
        <title>Leucothrix arctica sp. nov., isolated from Arctic seawater.</title>
        <authorList>
            <person name="Choi A."/>
            <person name="Baek K."/>
        </authorList>
    </citation>
    <scope>NUCLEOTIDE SEQUENCE [LARGE SCALE GENOMIC DNA]</scope>
    <source>
        <strain evidence="6 7">IMCC9719</strain>
    </source>
</reference>
<dbReference type="InterPro" id="IPR012893">
    <property type="entry name" value="HipA-like_C"/>
</dbReference>
<dbReference type="GO" id="GO:0005829">
    <property type="term" value="C:cytosol"/>
    <property type="evidence" value="ECO:0007669"/>
    <property type="project" value="TreeGrafter"/>
</dbReference>
<comment type="caution">
    <text evidence="6">The sequence shown here is derived from an EMBL/GenBank/DDBJ whole genome shotgun (WGS) entry which is preliminary data.</text>
</comment>
<accession>A0A317CG93</accession>
<dbReference type="NCBIfam" id="TIGR03071">
    <property type="entry name" value="couple_hipA"/>
    <property type="match status" value="1"/>
</dbReference>